<feature type="region of interest" description="Disordered" evidence="1">
    <location>
        <begin position="211"/>
        <end position="233"/>
    </location>
</feature>
<dbReference type="Proteomes" id="UP000886725">
    <property type="component" value="Unassembled WGS sequence"/>
</dbReference>
<dbReference type="AlphaFoldDB" id="A0A9D0Z218"/>
<comment type="caution">
    <text evidence="2">The sequence shown here is derived from an EMBL/GenBank/DDBJ whole genome shotgun (WGS) entry which is preliminary data.</text>
</comment>
<reference evidence="2" key="2">
    <citation type="journal article" date="2021" name="PeerJ">
        <title>Extensive microbial diversity within the chicken gut microbiome revealed by metagenomics and culture.</title>
        <authorList>
            <person name="Gilroy R."/>
            <person name="Ravi A."/>
            <person name="Getino M."/>
            <person name="Pursley I."/>
            <person name="Horton D.L."/>
            <person name="Alikhan N.F."/>
            <person name="Baker D."/>
            <person name="Gharbi K."/>
            <person name="Hall N."/>
            <person name="Watson M."/>
            <person name="Adriaenssens E.M."/>
            <person name="Foster-Nyarko E."/>
            <person name="Jarju S."/>
            <person name="Secka A."/>
            <person name="Antonio M."/>
            <person name="Oren A."/>
            <person name="Chaudhuri R.R."/>
            <person name="La Ragione R."/>
            <person name="Hildebrand F."/>
            <person name="Pallen M.J."/>
        </authorList>
    </citation>
    <scope>NUCLEOTIDE SEQUENCE</scope>
    <source>
        <strain evidence="2">CHK165-10780</strain>
    </source>
</reference>
<reference evidence="2" key="1">
    <citation type="submission" date="2020-10" db="EMBL/GenBank/DDBJ databases">
        <authorList>
            <person name="Gilroy R."/>
        </authorList>
    </citation>
    <scope>NUCLEOTIDE SEQUENCE</scope>
    <source>
        <strain evidence="2">CHK165-10780</strain>
    </source>
</reference>
<gene>
    <name evidence="2" type="ORF">IAC85_04800</name>
</gene>
<evidence type="ECO:0000256" key="1">
    <source>
        <dbReference type="SAM" id="MobiDB-lite"/>
    </source>
</evidence>
<accession>A0A9D0Z218</accession>
<organism evidence="2 3">
    <name type="scientific">Candidatus Faecenecus gallistercoris</name>
    <dbReference type="NCBI Taxonomy" id="2840793"/>
    <lineage>
        <taxon>Bacteria</taxon>
        <taxon>Bacillati</taxon>
        <taxon>Bacillota</taxon>
        <taxon>Bacillota incertae sedis</taxon>
        <taxon>Candidatus Faecenecus</taxon>
    </lineage>
</organism>
<evidence type="ECO:0000313" key="2">
    <source>
        <dbReference type="EMBL" id="HIQ65040.1"/>
    </source>
</evidence>
<sequence length="233" mass="27522">MSLNLMEKRLLSLYRELYGREYDVNDTRTYENSKEYLKSNELQTTYLLFQRTNVLYPNYHFMKGQHGVYSTRVQTTIDHLNQSEQDIQNFYQTYESVKNGDYFNYYCQLLSTLYPYFPDYQIYKITLTGYLFRDIVNQANGTEQLGKILLATQDIFYPEGLTELQDSFQQNHNPVDVSLQEATWNRLTIQEAIWDKLTILGVIPMEPDYHKSNTKPVQKTIGTISKKSVSQEN</sequence>
<protein>
    <submittedName>
        <fullName evidence="2">Uncharacterized protein</fullName>
    </submittedName>
</protein>
<dbReference type="EMBL" id="DVFU01000094">
    <property type="protein sequence ID" value="HIQ65040.1"/>
    <property type="molecule type" value="Genomic_DNA"/>
</dbReference>
<evidence type="ECO:0000313" key="3">
    <source>
        <dbReference type="Proteomes" id="UP000886725"/>
    </source>
</evidence>
<proteinExistence type="predicted"/>
<name>A0A9D0Z218_9FIRM</name>
<feature type="compositionally biased region" description="Polar residues" evidence="1">
    <location>
        <begin position="214"/>
        <end position="233"/>
    </location>
</feature>